<keyword evidence="4" id="KW-0472">Membrane</keyword>
<dbReference type="PANTHER" id="PTHR47435:SF4">
    <property type="entry name" value="KELCH REPEAT PROTEIN (AFU_ORTHOLOGUE AFUA_5G12780)"/>
    <property type="match status" value="1"/>
</dbReference>
<sequence length="557" mass="61316">MALYHRAPDNPSATKFLRRAGHGSALIGDFVYIDGGKIAQNYTDSTGEEQFDWSRNNVTLSIDLRSSWNTSSVSIRAIEKNSDGPYFYLPEIWADPSSDSLYLWAGQVYDSEPPSSAFWKFDTTGTGGGSWSNATEYAVDLDDLSRPIGGLSASTSDVGFLLGGVITAKKDPIYNGTASDFIGITGMISYNWTSGKWSNDTAPVFPPSNTAIFGRMQHVPTFGSNGLLFALGGESPPMASPHNTTRLNSFSHITFYDPVSKDWYWQEATGPAPSMRERFCLAGAQSHNDTFEIFVFGGWDPVDPSDMSEIYILSLPAFRWFQTGIRAISQRVLHTCHVIGSRQLLSIGGLESAYDDLGDRTINQWKSKDNFTQGLGIFDMTELKWSDKYVANASAYDSPEMVKLWYSDGQREPTWTLPEVRKLFIEHTSNVNDSNENATSTKIGSHSKGHGGTKASTVAGSVVAAVVAIICLVSLAVWLMKRRRRSKGQQNPVFEVEDTSPEQKPLSELHNGNIVELPHRPDEPPLHGTSELDSGLVAELPHRPDEPPLQGRHELDG</sequence>
<reference evidence="5" key="1">
    <citation type="journal article" date="2020" name="Stud. Mycol.">
        <title>101 Dothideomycetes genomes: a test case for predicting lifestyles and emergence of pathogens.</title>
        <authorList>
            <person name="Haridas S."/>
            <person name="Albert R."/>
            <person name="Binder M."/>
            <person name="Bloem J."/>
            <person name="Labutti K."/>
            <person name="Salamov A."/>
            <person name="Andreopoulos B."/>
            <person name="Baker S."/>
            <person name="Barry K."/>
            <person name="Bills G."/>
            <person name="Bluhm B."/>
            <person name="Cannon C."/>
            <person name="Castanera R."/>
            <person name="Culley D."/>
            <person name="Daum C."/>
            <person name="Ezra D."/>
            <person name="Gonzalez J."/>
            <person name="Henrissat B."/>
            <person name="Kuo A."/>
            <person name="Liang C."/>
            <person name="Lipzen A."/>
            <person name="Lutzoni F."/>
            <person name="Magnuson J."/>
            <person name="Mondo S."/>
            <person name="Nolan M."/>
            <person name="Ohm R."/>
            <person name="Pangilinan J."/>
            <person name="Park H.-J."/>
            <person name="Ramirez L."/>
            <person name="Alfaro M."/>
            <person name="Sun H."/>
            <person name="Tritt A."/>
            <person name="Yoshinaga Y."/>
            <person name="Zwiers L.-H."/>
            <person name="Turgeon B."/>
            <person name="Goodwin S."/>
            <person name="Spatafora J."/>
            <person name="Crous P."/>
            <person name="Grigoriev I."/>
        </authorList>
    </citation>
    <scope>NUCLEOTIDE SEQUENCE</scope>
    <source>
        <strain evidence="5">CBS 121167</strain>
    </source>
</reference>
<evidence type="ECO:0000256" key="1">
    <source>
        <dbReference type="ARBA" id="ARBA00022737"/>
    </source>
</evidence>
<dbReference type="OrthoDB" id="10251809at2759"/>
<feature type="region of interest" description="Disordered" evidence="3">
    <location>
        <begin position="488"/>
        <end position="557"/>
    </location>
</feature>
<name>A0A6A6AWV2_9PEZI</name>
<evidence type="ECO:0000313" key="5">
    <source>
        <dbReference type="EMBL" id="KAF2135748.1"/>
    </source>
</evidence>
<keyword evidence="1" id="KW-0677">Repeat</keyword>
<evidence type="ECO:0000256" key="4">
    <source>
        <dbReference type="SAM" id="Phobius"/>
    </source>
</evidence>
<dbReference type="SUPFAM" id="SSF50965">
    <property type="entry name" value="Galactose oxidase, central domain"/>
    <property type="match status" value="1"/>
</dbReference>
<keyword evidence="4" id="KW-1133">Transmembrane helix</keyword>
<organism evidence="5 6">
    <name type="scientific">Aplosporella prunicola CBS 121167</name>
    <dbReference type="NCBI Taxonomy" id="1176127"/>
    <lineage>
        <taxon>Eukaryota</taxon>
        <taxon>Fungi</taxon>
        <taxon>Dikarya</taxon>
        <taxon>Ascomycota</taxon>
        <taxon>Pezizomycotina</taxon>
        <taxon>Dothideomycetes</taxon>
        <taxon>Dothideomycetes incertae sedis</taxon>
        <taxon>Botryosphaeriales</taxon>
        <taxon>Aplosporellaceae</taxon>
        <taxon>Aplosporella</taxon>
    </lineage>
</organism>
<dbReference type="InterPro" id="IPR015915">
    <property type="entry name" value="Kelch-typ_b-propeller"/>
</dbReference>
<evidence type="ECO:0000256" key="3">
    <source>
        <dbReference type="SAM" id="MobiDB-lite"/>
    </source>
</evidence>
<feature type="compositionally biased region" description="Basic and acidic residues" evidence="3">
    <location>
        <begin position="540"/>
        <end position="557"/>
    </location>
</feature>
<dbReference type="PANTHER" id="PTHR47435">
    <property type="entry name" value="KELCH REPEAT PROTEIN (AFU_ORTHOLOGUE AFUA_5G12780)"/>
    <property type="match status" value="1"/>
</dbReference>
<dbReference type="GeneID" id="54304049"/>
<feature type="transmembrane region" description="Helical" evidence="4">
    <location>
        <begin position="458"/>
        <end position="480"/>
    </location>
</feature>
<dbReference type="Gene3D" id="2.120.10.80">
    <property type="entry name" value="Kelch-type beta propeller"/>
    <property type="match status" value="1"/>
</dbReference>
<feature type="region of interest" description="Disordered" evidence="3">
    <location>
        <begin position="431"/>
        <end position="455"/>
    </location>
</feature>
<evidence type="ECO:0008006" key="7">
    <source>
        <dbReference type="Google" id="ProtNLM"/>
    </source>
</evidence>
<evidence type="ECO:0000313" key="6">
    <source>
        <dbReference type="Proteomes" id="UP000799438"/>
    </source>
</evidence>
<dbReference type="Proteomes" id="UP000799438">
    <property type="component" value="Unassembled WGS sequence"/>
</dbReference>
<keyword evidence="4" id="KW-0812">Transmembrane</keyword>
<dbReference type="RefSeq" id="XP_033391466.1">
    <property type="nucleotide sequence ID" value="XM_033546543.1"/>
</dbReference>
<dbReference type="GO" id="GO:0019760">
    <property type="term" value="P:glucosinolate metabolic process"/>
    <property type="evidence" value="ECO:0007669"/>
    <property type="project" value="UniProtKB-ARBA"/>
</dbReference>
<accession>A0A6A6AWV2</accession>
<dbReference type="EMBL" id="ML995554">
    <property type="protein sequence ID" value="KAF2135748.1"/>
    <property type="molecule type" value="Genomic_DNA"/>
</dbReference>
<protein>
    <recommendedName>
        <fullName evidence="7">Kelch repeat protein</fullName>
    </recommendedName>
</protein>
<proteinExistence type="predicted"/>
<dbReference type="AlphaFoldDB" id="A0A6A6AWV2"/>
<evidence type="ECO:0000256" key="2">
    <source>
        <dbReference type="ARBA" id="ARBA00023004"/>
    </source>
</evidence>
<gene>
    <name evidence="5" type="ORF">K452DRAFT_362972</name>
</gene>
<dbReference type="InterPro" id="IPR011043">
    <property type="entry name" value="Gal_Oxase/kelch_b-propeller"/>
</dbReference>
<feature type="compositionally biased region" description="Polar residues" evidence="3">
    <location>
        <begin position="431"/>
        <end position="444"/>
    </location>
</feature>
<keyword evidence="2" id="KW-0408">Iron</keyword>
<keyword evidence="6" id="KW-1185">Reference proteome</keyword>